<dbReference type="InterPro" id="IPR035965">
    <property type="entry name" value="PAS-like_dom_sf"/>
</dbReference>
<dbReference type="CDD" id="cd00130">
    <property type="entry name" value="PAS"/>
    <property type="match status" value="1"/>
</dbReference>
<keyword evidence="9" id="KW-1133">Transmembrane helix</keyword>
<dbReference type="GO" id="GO:0005524">
    <property type="term" value="F:ATP binding"/>
    <property type="evidence" value="ECO:0007669"/>
    <property type="project" value="UniProtKB-KW"/>
</dbReference>
<dbReference type="PANTHER" id="PTHR24421:SF10">
    <property type="entry name" value="NITRATE_NITRITE SENSOR PROTEIN NARQ"/>
    <property type="match status" value="1"/>
</dbReference>
<dbReference type="Pfam" id="PF13426">
    <property type="entry name" value="PAS_9"/>
    <property type="match status" value="1"/>
</dbReference>
<dbReference type="SUPFAM" id="SSF55785">
    <property type="entry name" value="PYP-like sensor domain (PAS domain)"/>
    <property type="match status" value="2"/>
</dbReference>
<feature type="domain" description="Histidine kinase" evidence="10">
    <location>
        <begin position="505"/>
        <end position="694"/>
    </location>
</feature>
<feature type="domain" description="PAS" evidence="11">
    <location>
        <begin position="362"/>
        <end position="404"/>
    </location>
</feature>
<reference evidence="13" key="1">
    <citation type="submission" date="2022-07" db="EMBL/GenBank/DDBJ databases">
        <title>Gramela sediminis sp. nov., isolated from deep-sea sediment of the Indian Ocean.</title>
        <authorList>
            <person name="Shi H."/>
        </authorList>
    </citation>
    <scope>NUCLEOTIDE SEQUENCE</scope>
    <source>
        <strain evidence="13">GC03-9</strain>
    </source>
</reference>
<dbReference type="InterPro" id="IPR000014">
    <property type="entry name" value="PAS"/>
</dbReference>
<dbReference type="InterPro" id="IPR011712">
    <property type="entry name" value="Sig_transdc_His_kin_sub3_dim/P"/>
</dbReference>
<comment type="caution">
    <text evidence="13">The sequence shown here is derived from an EMBL/GenBank/DDBJ whole genome shotgun (WGS) entry which is preliminary data.</text>
</comment>
<keyword evidence="6" id="KW-0418">Kinase</keyword>
<evidence type="ECO:0000259" key="10">
    <source>
        <dbReference type="PROSITE" id="PS50109"/>
    </source>
</evidence>
<keyword evidence="8" id="KW-0902">Two-component regulatory system</keyword>
<dbReference type="EMBL" id="JANCNS010000003">
    <property type="protein sequence ID" value="MCP9200876.1"/>
    <property type="molecule type" value="Genomic_DNA"/>
</dbReference>
<feature type="domain" description="PAC" evidence="12">
    <location>
        <begin position="310"/>
        <end position="361"/>
    </location>
</feature>
<dbReference type="Pfam" id="PF07730">
    <property type="entry name" value="HisKA_3"/>
    <property type="match status" value="1"/>
</dbReference>
<dbReference type="Gene3D" id="1.20.5.1930">
    <property type="match status" value="1"/>
</dbReference>
<dbReference type="RefSeq" id="WP_241552552.1">
    <property type="nucleotide sequence ID" value="NZ_JANCNS010000003.1"/>
</dbReference>
<dbReference type="InterPro" id="IPR036890">
    <property type="entry name" value="HATPase_C_sf"/>
</dbReference>
<comment type="catalytic activity">
    <reaction evidence="1">
        <text>ATP + protein L-histidine = ADP + protein N-phospho-L-histidine.</text>
        <dbReference type="EC" id="2.7.13.3"/>
    </reaction>
</comment>
<evidence type="ECO:0000256" key="8">
    <source>
        <dbReference type="ARBA" id="ARBA00023012"/>
    </source>
</evidence>
<evidence type="ECO:0000256" key="6">
    <source>
        <dbReference type="ARBA" id="ARBA00022777"/>
    </source>
</evidence>
<sequence>MAIKRLINKFTFLSILFLSLIISSQFYFADREAARIHDELNADLISGKVTNLLFLLNGDESLRSDWEEQYKDLLITLNNYPDLRRLILKNLESLNHSIENFSFQDRSFNSTEASRAGNHLIIKDILKQLDNYSYQTSQRLLKLQRDSLYMELSLILVFTIFFLYNLFIFLKSNYRSFNLLLAEILSVKEGKTTFINLGKAFEKDRELSLIGNLLNELLYKLDENRKQLLSNFRLLEERNHFIEEIFNHLPIGASIYSISEKRFIKTNVEFARIYGWNPVSIENLDSFFDYLKPGSKYQKQIENSILEDTNNSELRMIEIKNEQGETRYINIKRIPIPEQDLVVLTAIDITERKKAEKRIREQEEYLQILTQNASDAILACDSEGRIVFFNNMLRSWAGNERSDISPEDWPGHYHLYTSDLGRHLRTDELSLVKALKSGRVKNHEFAMKKPGNPVRYLEANGSALYSENGHKMGAMVVLRDITERVNYKVRISNEIIEAREKERKKIASELHDGITQYLGLIAMNLKNLGLDFPQLQDNNRYKSTVSNLEEVINASRNLAHRIMPGSIEYLGLIPSVEELLENLQLNSSIQINFVYNKDIKLASNLELQLFRIIQETVGNALKHSKASLIQVSITIQEKDLLLEVEDNGIGFDPGENFKVGIGLLTIKDRVKKIEGKLDIISDQNGTKLIVKSKI</sequence>
<accession>A0A9X2RDU1</accession>
<keyword evidence="9" id="KW-0472">Membrane</keyword>
<dbReference type="GO" id="GO:0000155">
    <property type="term" value="F:phosphorelay sensor kinase activity"/>
    <property type="evidence" value="ECO:0007669"/>
    <property type="project" value="InterPro"/>
</dbReference>
<dbReference type="SMART" id="SM00091">
    <property type="entry name" value="PAS"/>
    <property type="match status" value="2"/>
</dbReference>
<dbReference type="InterPro" id="IPR000700">
    <property type="entry name" value="PAS-assoc_C"/>
</dbReference>
<dbReference type="InterPro" id="IPR001610">
    <property type="entry name" value="PAC"/>
</dbReference>
<keyword evidence="4" id="KW-0808">Transferase</keyword>
<evidence type="ECO:0000256" key="2">
    <source>
        <dbReference type="ARBA" id="ARBA00012438"/>
    </source>
</evidence>
<keyword evidence="7" id="KW-0067">ATP-binding</keyword>
<dbReference type="CDD" id="cd16917">
    <property type="entry name" value="HATPase_UhpB-NarQ-NarX-like"/>
    <property type="match status" value="1"/>
</dbReference>
<dbReference type="Gene3D" id="3.30.565.10">
    <property type="entry name" value="Histidine kinase-like ATPase, C-terminal domain"/>
    <property type="match status" value="1"/>
</dbReference>
<dbReference type="SMART" id="SM00387">
    <property type="entry name" value="HATPase_c"/>
    <property type="match status" value="1"/>
</dbReference>
<feature type="transmembrane region" description="Helical" evidence="9">
    <location>
        <begin position="6"/>
        <end position="28"/>
    </location>
</feature>
<dbReference type="GO" id="GO:0016020">
    <property type="term" value="C:membrane"/>
    <property type="evidence" value="ECO:0007669"/>
    <property type="project" value="InterPro"/>
</dbReference>
<evidence type="ECO:0000313" key="14">
    <source>
        <dbReference type="Proteomes" id="UP001155280"/>
    </source>
</evidence>
<dbReference type="PROSITE" id="PS50112">
    <property type="entry name" value="PAS"/>
    <property type="match status" value="1"/>
</dbReference>
<dbReference type="InterPro" id="IPR005467">
    <property type="entry name" value="His_kinase_dom"/>
</dbReference>
<dbReference type="Gene3D" id="3.30.450.20">
    <property type="entry name" value="PAS domain"/>
    <property type="match status" value="2"/>
</dbReference>
<evidence type="ECO:0000259" key="12">
    <source>
        <dbReference type="PROSITE" id="PS50113"/>
    </source>
</evidence>
<organism evidence="13 14">
    <name type="scientific">Christiangramia oceanisediminis</name>
    <dbReference type="NCBI Taxonomy" id="2920386"/>
    <lineage>
        <taxon>Bacteria</taxon>
        <taxon>Pseudomonadati</taxon>
        <taxon>Bacteroidota</taxon>
        <taxon>Flavobacteriia</taxon>
        <taxon>Flavobacteriales</taxon>
        <taxon>Flavobacteriaceae</taxon>
        <taxon>Christiangramia</taxon>
    </lineage>
</organism>
<dbReference type="SUPFAM" id="SSF55874">
    <property type="entry name" value="ATPase domain of HSP90 chaperone/DNA topoisomerase II/histidine kinase"/>
    <property type="match status" value="1"/>
</dbReference>
<evidence type="ECO:0000256" key="9">
    <source>
        <dbReference type="SAM" id="Phobius"/>
    </source>
</evidence>
<keyword evidence="3" id="KW-0597">Phosphoprotein</keyword>
<dbReference type="GO" id="GO:0046983">
    <property type="term" value="F:protein dimerization activity"/>
    <property type="evidence" value="ECO:0007669"/>
    <property type="project" value="InterPro"/>
</dbReference>
<proteinExistence type="predicted"/>
<keyword evidence="14" id="KW-1185">Reference proteome</keyword>
<dbReference type="PANTHER" id="PTHR24421">
    <property type="entry name" value="NITRATE/NITRITE SENSOR PROTEIN NARX-RELATED"/>
    <property type="match status" value="1"/>
</dbReference>
<dbReference type="InterPro" id="IPR050482">
    <property type="entry name" value="Sensor_HK_TwoCompSys"/>
</dbReference>
<dbReference type="AlphaFoldDB" id="A0A9X2RDU1"/>
<name>A0A9X2RDU1_9FLAO</name>
<dbReference type="EC" id="2.7.13.3" evidence="2"/>
<evidence type="ECO:0000256" key="4">
    <source>
        <dbReference type="ARBA" id="ARBA00022679"/>
    </source>
</evidence>
<keyword evidence="9" id="KW-0812">Transmembrane</keyword>
<feature type="transmembrane region" description="Helical" evidence="9">
    <location>
        <begin position="148"/>
        <end position="170"/>
    </location>
</feature>
<dbReference type="InterPro" id="IPR003594">
    <property type="entry name" value="HATPase_dom"/>
</dbReference>
<dbReference type="Pfam" id="PF02518">
    <property type="entry name" value="HATPase_c"/>
    <property type="match status" value="1"/>
</dbReference>
<evidence type="ECO:0000256" key="7">
    <source>
        <dbReference type="ARBA" id="ARBA00022840"/>
    </source>
</evidence>
<feature type="domain" description="PAC" evidence="12">
    <location>
        <begin position="441"/>
        <end position="493"/>
    </location>
</feature>
<dbReference type="Proteomes" id="UP001155280">
    <property type="component" value="Unassembled WGS sequence"/>
</dbReference>
<dbReference type="PROSITE" id="PS50113">
    <property type="entry name" value="PAC"/>
    <property type="match status" value="2"/>
</dbReference>
<evidence type="ECO:0000256" key="5">
    <source>
        <dbReference type="ARBA" id="ARBA00022741"/>
    </source>
</evidence>
<evidence type="ECO:0000259" key="11">
    <source>
        <dbReference type="PROSITE" id="PS50112"/>
    </source>
</evidence>
<evidence type="ECO:0000256" key="1">
    <source>
        <dbReference type="ARBA" id="ARBA00000085"/>
    </source>
</evidence>
<dbReference type="NCBIfam" id="TIGR00229">
    <property type="entry name" value="sensory_box"/>
    <property type="match status" value="2"/>
</dbReference>
<evidence type="ECO:0000313" key="13">
    <source>
        <dbReference type="EMBL" id="MCP9200876.1"/>
    </source>
</evidence>
<dbReference type="SMART" id="SM00086">
    <property type="entry name" value="PAC"/>
    <property type="match status" value="2"/>
</dbReference>
<gene>
    <name evidence="13" type="ORF">MKO06_13225</name>
</gene>
<dbReference type="PROSITE" id="PS50109">
    <property type="entry name" value="HIS_KIN"/>
    <property type="match status" value="1"/>
</dbReference>
<keyword evidence="5" id="KW-0547">Nucleotide-binding</keyword>
<protein>
    <recommendedName>
        <fullName evidence="2">histidine kinase</fullName>
        <ecNumber evidence="2">2.7.13.3</ecNumber>
    </recommendedName>
</protein>
<evidence type="ECO:0000256" key="3">
    <source>
        <dbReference type="ARBA" id="ARBA00022553"/>
    </source>
</evidence>